<dbReference type="PANTHER" id="PTHR40077:SF1">
    <property type="entry name" value="MEMBRANE PROTEIN"/>
    <property type="match status" value="1"/>
</dbReference>
<organism evidence="9 11">
    <name type="scientific">Arcobacter cloacae</name>
    <dbReference type="NCBI Taxonomy" id="1054034"/>
    <lineage>
        <taxon>Bacteria</taxon>
        <taxon>Pseudomonadati</taxon>
        <taxon>Campylobacterota</taxon>
        <taxon>Epsilonproteobacteria</taxon>
        <taxon>Campylobacterales</taxon>
        <taxon>Arcobacteraceae</taxon>
        <taxon>Arcobacter</taxon>
    </lineage>
</organism>
<keyword evidence="5 6" id="KW-0472">Membrane</keyword>
<name>A0A4Q0V0H9_9BACT</name>
<evidence type="ECO:0000256" key="2">
    <source>
        <dbReference type="ARBA" id="ARBA00022475"/>
    </source>
</evidence>
<dbReference type="Pfam" id="PF12823">
    <property type="entry name" value="DUF3817"/>
    <property type="match status" value="1"/>
</dbReference>
<dbReference type="EMBL" id="PDJZ01000007">
    <property type="protein sequence ID" value="RXJ83958.1"/>
    <property type="molecule type" value="Genomic_DNA"/>
</dbReference>
<evidence type="ECO:0000256" key="1">
    <source>
        <dbReference type="ARBA" id="ARBA00004651"/>
    </source>
</evidence>
<dbReference type="RefSeq" id="WP_128986714.1">
    <property type="nucleotide sequence ID" value="NZ_CBCSEI010000012.1"/>
</dbReference>
<dbReference type="Proteomes" id="UP000290870">
    <property type="component" value="Unassembled WGS sequence"/>
</dbReference>
<feature type="transmembrane region" description="Helical" evidence="6">
    <location>
        <begin position="12"/>
        <end position="30"/>
    </location>
</feature>
<dbReference type="EMBL" id="NXII01000015">
    <property type="protein sequence ID" value="RXI39105.1"/>
    <property type="molecule type" value="Genomic_DNA"/>
</dbReference>
<dbReference type="AlphaFoldDB" id="A0A4Q0V0H9"/>
<evidence type="ECO:0000313" key="9">
    <source>
        <dbReference type="EMBL" id="RXJ83958.1"/>
    </source>
</evidence>
<dbReference type="Proteomes" id="UP000290378">
    <property type="component" value="Unassembled WGS sequence"/>
</dbReference>
<comment type="subcellular location">
    <subcellularLocation>
        <location evidence="1">Cell membrane</location>
        <topology evidence="1">Multi-pass membrane protein</topology>
    </subcellularLocation>
</comment>
<keyword evidence="2" id="KW-1003">Cell membrane</keyword>
<keyword evidence="10" id="KW-1185">Reference proteome</keyword>
<dbReference type="OrthoDB" id="1121311at2"/>
<dbReference type="PANTHER" id="PTHR40077">
    <property type="entry name" value="MEMBRANE PROTEIN-RELATED"/>
    <property type="match status" value="1"/>
</dbReference>
<evidence type="ECO:0000313" key="10">
    <source>
        <dbReference type="Proteomes" id="UP000290378"/>
    </source>
</evidence>
<evidence type="ECO:0000256" key="5">
    <source>
        <dbReference type="ARBA" id="ARBA00023136"/>
    </source>
</evidence>
<reference evidence="9 11" key="2">
    <citation type="submission" date="2017-10" db="EMBL/GenBank/DDBJ databases">
        <title>Genomics of the genus Arcobacter.</title>
        <authorList>
            <person name="Perez-Cataluna A."/>
            <person name="Figueras M.J."/>
        </authorList>
    </citation>
    <scope>NUCLEOTIDE SEQUENCE [LARGE SCALE GENOMIC DNA]</scope>
    <source>
        <strain evidence="9 11">F26</strain>
    </source>
</reference>
<accession>A0A4Q0V0H9</accession>
<keyword evidence="4 6" id="KW-1133">Transmembrane helix</keyword>
<keyword evidence="3 6" id="KW-0812">Transmembrane</keyword>
<evidence type="ECO:0000256" key="3">
    <source>
        <dbReference type="ARBA" id="ARBA00022692"/>
    </source>
</evidence>
<gene>
    <name evidence="8" type="ORF">CP963_10545</name>
    <name evidence="9" type="ORF">CRU90_07750</name>
</gene>
<reference evidence="8 10" key="1">
    <citation type="submission" date="2017-09" db="EMBL/GenBank/DDBJ databases">
        <title>Genomics of the genus Arcobacter.</title>
        <authorList>
            <person name="Perez-Cataluna A."/>
            <person name="Figueras M.J."/>
            <person name="Salas-Masso N."/>
        </authorList>
    </citation>
    <scope>NUCLEOTIDE SEQUENCE [LARGE SCALE GENOMIC DNA]</scope>
    <source>
        <strain evidence="8 10">CECT 7834</strain>
    </source>
</reference>
<evidence type="ECO:0000313" key="8">
    <source>
        <dbReference type="EMBL" id="RXI39105.1"/>
    </source>
</evidence>
<dbReference type="GO" id="GO:0005886">
    <property type="term" value="C:plasma membrane"/>
    <property type="evidence" value="ECO:0007669"/>
    <property type="project" value="UniProtKB-SubCell"/>
</dbReference>
<evidence type="ECO:0000259" key="7">
    <source>
        <dbReference type="Pfam" id="PF12823"/>
    </source>
</evidence>
<feature type="transmembrane region" description="Helical" evidence="6">
    <location>
        <begin position="75"/>
        <end position="93"/>
    </location>
</feature>
<dbReference type="NCBIfam" id="TIGR03954">
    <property type="entry name" value="integ_memb_HG"/>
    <property type="match status" value="1"/>
</dbReference>
<sequence>MLESTFSRFRVISIVEGISYLILVFIAMPLKYIFDYPLAVKIVGMTHGILFILFVLALALAASKYKWSLGLNIKLFIYSLIPFGFIPIEKIIMKNPPKTQEI</sequence>
<proteinExistence type="predicted"/>
<comment type="caution">
    <text evidence="9">The sequence shown here is derived from an EMBL/GenBank/DDBJ whole genome shotgun (WGS) entry which is preliminary data.</text>
</comment>
<evidence type="ECO:0000256" key="4">
    <source>
        <dbReference type="ARBA" id="ARBA00022989"/>
    </source>
</evidence>
<dbReference type="InterPro" id="IPR023845">
    <property type="entry name" value="DUF3817_TM"/>
</dbReference>
<feature type="transmembrane region" description="Helical" evidence="6">
    <location>
        <begin position="42"/>
        <end position="63"/>
    </location>
</feature>
<evidence type="ECO:0000313" key="11">
    <source>
        <dbReference type="Proteomes" id="UP000290870"/>
    </source>
</evidence>
<protein>
    <recommendedName>
        <fullName evidence="7">DUF3817 domain-containing protein</fullName>
    </recommendedName>
</protein>
<evidence type="ECO:0000256" key="6">
    <source>
        <dbReference type="SAM" id="Phobius"/>
    </source>
</evidence>
<feature type="domain" description="DUF3817" evidence="7">
    <location>
        <begin position="7"/>
        <end position="92"/>
    </location>
</feature>